<dbReference type="InterPro" id="IPR003445">
    <property type="entry name" value="Cat_transpt"/>
</dbReference>
<evidence type="ECO:0000256" key="3">
    <source>
        <dbReference type="ARBA" id="ARBA00022475"/>
    </source>
</evidence>
<comment type="subcellular location">
    <subcellularLocation>
        <location evidence="1">Cell membrane</location>
        <topology evidence="1">Multi-pass membrane protein</topology>
    </subcellularLocation>
</comment>
<dbReference type="PANTHER" id="PTHR32024:SF1">
    <property type="entry name" value="KTR SYSTEM POTASSIUM UPTAKE PROTEIN B"/>
    <property type="match status" value="1"/>
</dbReference>
<evidence type="ECO:0000256" key="2">
    <source>
        <dbReference type="ARBA" id="ARBA00022448"/>
    </source>
</evidence>
<comment type="caution">
    <text evidence="9">The sequence shown here is derived from an EMBL/GenBank/DDBJ whole genome shotgun (WGS) entry which is preliminary data.</text>
</comment>
<dbReference type="EMBL" id="JBHTBH010000009">
    <property type="protein sequence ID" value="MFC7329821.1"/>
    <property type="molecule type" value="Genomic_DNA"/>
</dbReference>
<feature type="transmembrane region" description="Helical" evidence="8">
    <location>
        <begin position="252"/>
        <end position="275"/>
    </location>
</feature>
<keyword evidence="10" id="KW-1185">Reference proteome</keyword>
<feature type="transmembrane region" description="Helical" evidence="8">
    <location>
        <begin position="40"/>
        <end position="58"/>
    </location>
</feature>
<keyword evidence="3" id="KW-1003">Cell membrane</keyword>
<keyword evidence="2" id="KW-0813">Transport</keyword>
<sequence>MRGTLRAWRSRWERSRHRERSGTDRFGPPRQHAWQRPAQLVVAAFALVIVIGTGLLMLPAASTGPGETTLVQALFTAVSAVCVAGLAVVDVGRHWSMFGELVVLALIKSGGVGIMTLASLLGMVVIRRFGLRMQLSAQAETRSLNLGDVRSLVARIFIISTTCEVVVSLVLALRLVTHYGEPPLRALYHGVFHGVAAFNNAGLALYADSLTRFAADPFILLPIAAAIVLGSLGFPVLLELRRHFRQPRRWSLHTKLTVTASAFLFGAGILAITLLEWNNPATLGPMGWPQKLLVGVFHGVMPRSGGFNVVDVGQMDDSTLFVTIMLMFVGGGSAGTAGGIKATTFAVILVVVWAEIRGHPDVHVFGRRLSGSAIRQALSLTFLSMTVVAGATVYLLITTPFHLEEILFEVVSAFGVVGLSTGITPDLPTQAQVLLVLLMFAGRIGPITFASALALRERTRRYDLPEARPIIG</sequence>
<reference evidence="10" key="1">
    <citation type="journal article" date="2019" name="Int. J. Syst. Evol. Microbiol.">
        <title>The Global Catalogue of Microorganisms (GCM) 10K type strain sequencing project: providing services to taxonomists for standard genome sequencing and annotation.</title>
        <authorList>
            <consortium name="The Broad Institute Genomics Platform"/>
            <consortium name="The Broad Institute Genome Sequencing Center for Infectious Disease"/>
            <person name="Wu L."/>
            <person name="Ma J."/>
        </authorList>
    </citation>
    <scope>NUCLEOTIDE SEQUENCE [LARGE SCALE GENOMIC DNA]</scope>
    <source>
        <strain evidence="10">CGMCC 4.7382</strain>
    </source>
</reference>
<feature type="transmembrane region" description="Helical" evidence="8">
    <location>
        <begin position="433"/>
        <end position="455"/>
    </location>
</feature>
<feature type="transmembrane region" description="Helical" evidence="8">
    <location>
        <begin position="152"/>
        <end position="175"/>
    </location>
</feature>
<evidence type="ECO:0000256" key="5">
    <source>
        <dbReference type="ARBA" id="ARBA00022989"/>
    </source>
</evidence>
<protein>
    <submittedName>
        <fullName evidence="9">TrkH family potassium uptake protein</fullName>
    </submittedName>
</protein>
<feature type="transmembrane region" description="Helical" evidence="8">
    <location>
        <begin position="219"/>
        <end position="240"/>
    </location>
</feature>
<keyword evidence="6" id="KW-0406">Ion transport</keyword>
<dbReference type="PANTHER" id="PTHR32024">
    <property type="entry name" value="TRK SYSTEM POTASSIUM UPTAKE PROTEIN TRKG-RELATED"/>
    <property type="match status" value="1"/>
</dbReference>
<proteinExistence type="predicted"/>
<evidence type="ECO:0000256" key="4">
    <source>
        <dbReference type="ARBA" id="ARBA00022692"/>
    </source>
</evidence>
<keyword evidence="7 8" id="KW-0472">Membrane</keyword>
<gene>
    <name evidence="9" type="ORF">ACFQRF_18980</name>
</gene>
<keyword evidence="5 8" id="KW-1133">Transmembrane helix</keyword>
<evidence type="ECO:0000313" key="9">
    <source>
        <dbReference type="EMBL" id="MFC7329821.1"/>
    </source>
</evidence>
<organism evidence="9 10">
    <name type="scientific">Marinactinospora rubrisoli</name>
    <dbReference type="NCBI Taxonomy" id="2715399"/>
    <lineage>
        <taxon>Bacteria</taxon>
        <taxon>Bacillati</taxon>
        <taxon>Actinomycetota</taxon>
        <taxon>Actinomycetes</taxon>
        <taxon>Streptosporangiales</taxon>
        <taxon>Nocardiopsidaceae</taxon>
        <taxon>Marinactinospora</taxon>
    </lineage>
</organism>
<evidence type="ECO:0000256" key="1">
    <source>
        <dbReference type="ARBA" id="ARBA00004651"/>
    </source>
</evidence>
<evidence type="ECO:0000256" key="6">
    <source>
        <dbReference type="ARBA" id="ARBA00023065"/>
    </source>
</evidence>
<evidence type="ECO:0000256" key="8">
    <source>
        <dbReference type="SAM" id="Phobius"/>
    </source>
</evidence>
<feature type="transmembrane region" description="Helical" evidence="8">
    <location>
        <begin position="70"/>
        <end position="89"/>
    </location>
</feature>
<feature type="transmembrane region" description="Helical" evidence="8">
    <location>
        <begin position="187"/>
        <end position="207"/>
    </location>
</feature>
<dbReference type="Proteomes" id="UP001596540">
    <property type="component" value="Unassembled WGS sequence"/>
</dbReference>
<evidence type="ECO:0000313" key="10">
    <source>
        <dbReference type="Proteomes" id="UP001596540"/>
    </source>
</evidence>
<name>A0ABW2KIM4_9ACTN</name>
<feature type="transmembrane region" description="Helical" evidence="8">
    <location>
        <begin position="324"/>
        <end position="356"/>
    </location>
</feature>
<evidence type="ECO:0000256" key="7">
    <source>
        <dbReference type="ARBA" id="ARBA00023136"/>
    </source>
</evidence>
<feature type="transmembrane region" description="Helical" evidence="8">
    <location>
        <begin position="101"/>
        <end position="126"/>
    </location>
</feature>
<dbReference type="Pfam" id="PF02386">
    <property type="entry name" value="TrkH"/>
    <property type="match status" value="1"/>
</dbReference>
<feature type="transmembrane region" description="Helical" evidence="8">
    <location>
        <begin position="377"/>
        <end position="397"/>
    </location>
</feature>
<keyword evidence="4 8" id="KW-0812">Transmembrane</keyword>
<dbReference type="RefSeq" id="WP_379872649.1">
    <property type="nucleotide sequence ID" value="NZ_JBHTBH010000009.1"/>
</dbReference>
<accession>A0ABW2KIM4</accession>